<proteinExistence type="predicted"/>
<accession>A0ACC2QLY4</accession>
<sequence length="549" mass="61819">MRYIVSVYIVCWWCVQLVCGLFLYTPVVEVIQGKLRGVRSFSGQNRYYGVPYAVSARFQAPKEPKKWKGTFNAVSQFDSCAQTVAFLKLGTEDCHHLDIYTPGHARPGHKLPVLVFIHGGAYYYGSKWHYDPEFLVKKNVIVIIVNYRLGVLGFLCLHNVANLGLKDQLAALKWVRKNIAAFGGDPDNVTLSGHSAGATSTALHFLTKRSRGLFHKAIMFSGVPLSPWSLNPEPLTPAFEDVAKMATVRSERDVYNTFLNSPLRDVLSATRSSSVDPRYFKYSPCADMNFTKPFFHDTPYNIITSGDFYKVPIMIGTTSAEGILFYGLNNQRTLQYLEDNFVDRLPSVFSWCSDDDKREIANKIRSHYFGRQRLDSKASVKGAVDFYSDWIMYGAVDAFSKLMAKHSNQPVYNYMFSYEGGRNFASAVFGRRLGMKGATHSDDLFYMFKPGGLSLRLSAPDKLVIERQTTMLTNFMKFGDPTPQTTTLLPVRWPATTANRTQVMHIDAQLTVSEMPASHQGRFLLGLLCEHGLQGYVPCESAMNCNTKM</sequence>
<name>A0ACC2QLY4_9NEOP</name>
<reference evidence="1" key="1">
    <citation type="submission" date="2023-03" db="EMBL/GenBank/DDBJ databases">
        <title>Chromosome-level genomes of two armyworms, Mythimna separata and Mythimna loreyi, provide insights into the biosynthesis and reception of sex pheromones.</title>
        <authorList>
            <person name="Zhao H."/>
        </authorList>
    </citation>
    <scope>NUCLEOTIDE SEQUENCE</scope>
    <source>
        <strain evidence="1">BeijingLab</strain>
    </source>
</reference>
<organism evidence="1 2">
    <name type="scientific">Mythimna loreyi</name>
    <dbReference type="NCBI Taxonomy" id="667449"/>
    <lineage>
        <taxon>Eukaryota</taxon>
        <taxon>Metazoa</taxon>
        <taxon>Ecdysozoa</taxon>
        <taxon>Arthropoda</taxon>
        <taxon>Hexapoda</taxon>
        <taxon>Insecta</taxon>
        <taxon>Pterygota</taxon>
        <taxon>Neoptera</taxon>
        <taxon>Endopterygota</taxon>
        <taxon>Lepidoptera</taxon>
        <taxon>Glossata</taxon>
        <taxon>Ditrysia</taxon>
        <taxon>Noctuoidea</taxon>
        <taxon>Noctuidae</taxon>
        <taxon>Noctuinae</taxon>
        <taxon>Hadenini</taxon>
        <taxon>Mythimna</taxon>
    </lineage>
</organism>
<comment type="caution">
    <text evidence="1">The sequence shown here is derived from an EMBL/GenBank/DDBJ whole genome shotgun (WGS) entry which is preliminary data.</text>
</comment>
<evidence type="ECO:0000313" key="2">
    <source>
        <dbReference type="Proteomes" id="UP001231649"/>
    </source>
</evidence>
<protein>
    <submittedName>
        <fullName evidence="1">Uncharacterized protein</fullName>
    </submittedName>
</protein>
<dbReference type="Proteomes" id="UP001231649">
    <property type="component" value="Chromosome 18"/>
</dbReference>
<dbReference type="EMBL" id="CM056794">
    <property type="protein sequence ID" value="KAJ8717515.1"/>
    <property type="molecule type" value="Genomic_DNA"/>
</dbReference>
<evidence type="ECO:0000313" key="1">
    <source>
        <dbReference type="EMBL" id="KAJ8717515.1"/>
    </source>
</evidence>
<keyword evidence="2" id="KW-1185">Reference proteome</keyword>
<gene>
    <name evidence="1" type="ORF">PYW08_005914</name>
</gene>